<evidence type="ECO:0000256" key="2">
    <source>
        <dbReference type="ARBA" id="ARBA00022980"/>
    </source>
</evidence>
<dbReference type="PRINTS" id="PR00111">
    <property type="entry name" value="ABHYDROLASE"/>
</dbReference>
<dbReference type="AlphaFoldDB" id="A0A8J5LK26"/>
<gene>
    <name evidence="7" type="ORF">ZIOFF_010564</name>
</gene>
<dbReference type="FunFam" id="6.10.250.3450:FF:000001">
    <property type="entry name" value="60S ribosomal protein L35"/>
    <property type="match status" value="1"/>
</dbReference>
<dbReference type="EMBL" id="JACMSC010000003">
    <property type="protein sequence ID" value="KAG6528406.1"/>
    <property type="molecule type" value="Genomic_DNA"/>
</dbReference>
<dbReference type="SUPFAM" id="SSF53474">
    <property type="entry name" value="alpha/beta-Hydrolases"/>
    <property type="match status" value="1"/>
</dbReference>
<sequence length="479" mass="54688">MARIKVHELRGKTKTELQNQLKELKNELSLLRVAKVTGGAPNKLSKIKVVRLSIARVLTVISQKQKSALREAYKKKKLLPLDLRPKKTRAIRRRLTKHQESLKTEREKKKARYFPLRKGNSEHLEVCFLMRKFTTPEEEEAGIPDLLAGIPSRSILTDSKSLESAQAPSSYRRIHTQFKRNQALHLQLAPSKQRTQSSRLYLPRISMRGTGIQLAKAGYAVHGIDYQGHGKSEGLQGFVANFDELVDDCFDHFSNICERKENRRKMKYLFGESMGGAVALHLHRKTPNFWDGAVLVAPMCKIAEEMKPSPVVIKILTLLTRVIPTWRVIPTEDIIDKAVKRPEWREEIRKNPYCYKGKVRLKTGYELLRASLDTEVNLHQVSLPFLVVHGDADTVTEPKVSHCLYESASSEDKTLKIYPGMWHALTSGESQEHIDLVFSDIVSWLDRRTEFANTGMETGQKTSHDPRLHTPLHAKELTL</sequence>
<dbReference type="HAMAP" id="MF_00374">
    <property type="entry name" value="Ribosomal_uL29"/>
    <property type="match status" value="1"/>
</dbReference>
<dbReference type="Pfam" id="PF12146">
    <property type="entry name" value="Hydrolase_4"/>
    <property type="match status" value="1"/>
</dbReference>
<name>A0A8J5LK26_ZINOF</name>
<dbReference type="Proteomes" id="UP000734854">
    <property type="component" value="Unassembled WGS sequence"/>
</dbReference>
<feature type="region of interest" description="Disordered" evidence="5">
    <location>
        <begin position="455"/>
        <end position="479"/>
    </location>
</feature>
<comment type="similarity">
    <text evidence="1">Belongs to the universal ribosomal protein uL29 family.</text>
</comment>
<dbReference type="GO" id="GO:0003735">
    <property type="term" value="F:structural constituent of ribosome"/>
    <property type="evidence" value="ECO:0007669"/>
    <property type="project" value="InterPro"/>
</dbReference>
<dbReference type="InterPro" id="IPR022742">
    <property type="entry name" value="Hydrolase_4"/>
</dbReference>
<feature type="coiled-coil region" evidence="4">
    <location>
        <begin position="7"/>
        <end position="34"/>
    </location>
</feature>
<feature type="domain" description="Serine aminopeptidase S33" evidence="6">
    <location>
        <begin position="213"/>
        <end position="426"/>
    </location>
</feature>
<accession>A0A8J5LK26</accession>
<keyword evidence="4" id="KW-0175">Coiled coil</keyword>
<dbReference type="NCBIfam" id="TIGR00012">
    <property type="entry name" value="L29"/>
    <property type="match status" value="1"/>
</dbReference>
<protein>
    <recommendedName>
        <fullName evidence="6">Serine aminopeptidase S33 domain-containing protein</fullName>
    </recommendedName>
</protein>
<evidence type="ECO:0000313" key="8">
    <source>
        <dbReference type="Proteomes" id="UP000734854"/>
    </source>
</evidence>
<keyword evidence="3" id="KW-0687">Ribonucleoprotein</keyword>
<evidence type="ECO:0000313" key="7">
    <source>
        <dbReference type="EMBL" id="KAG6528406.1"/>
    </source>
</evidence>
<dbReference type="InterPro" id="IPR051044">
    <property type="entry name" value="MAG_DAG_Lipase"/>
</dbReference>
<keyword evidence="8" id="KW-1185">Reference proteome</keyword>
<dbReference type="InterPro" id="IPR029058">
    <property type="entry name" value="AB_hydrolase_fold"/>
</dbReference>
<dbReference type="GO" id="GO:0006412">
    <property type="term" value="P:translation"/>
    <property type="evidence" value="ECO:0007669"/>
    <property type="project" value="InterPro"/>
</dbReference>
<evidence type="ECO:0000256" key="3">
    <source>
        <dbReference type="ARBA" id="ARBA00023274"/>
    </source>
</evidence>
<dbReference type="Gene3D" id="1.10.287.310">
    <property type="match status" value="1"/>
</dbReference>
<dbReference type="GO" id="GO:0005840">
    <property type="term" value="C:ribosome"/>
    <property type="evidence" value="ECO:0007669"/>
    <property type="project" value="UniProtKB-KW"/>
</dbReference>
<dbReference type="CDD" id="cd00427">
    <property type="entry name" value="Ribosomal_L29_HIP"/>
    <property type="match status" value="1"/>
</dbReference>
<dbReference type="FunFam" id="1.10.287.310:FF:000002">
    <property type="entry name" value="60S ribosomal protein L35"/>
    <property type="match status" value="1"/>
</dbReference>
<proteinExistence type="inferred from homology"/>
<dbReference type="Pfam" id="PF00831">
    <property type="entry name" value="Ribosomal_L29"/>
    <property type="match status" value="1"/>
</dbReference>
<dbReference type="InterPro" id="IPR001854">
    <property type="entry name" value="Ribosomal_uL29"/>
</dbReference>
<evidence type="ECO:0000259" key="6">
    <source>
        <dbReference type="Pfam" id="PF12146"/>
    </source>
</evidence>
<dbReference type="InterPro" id="IPR000073">
    <property type="entry name" value="AB_hydrolase_1"/>
</dbReference>
<organism evidence="7 8">
    <name type="scientific">Zingiber officinale</name>
    <name type="common">Ginger</name>
    <name type="synonym">Amomum zingiber</name>
    <dbReference type="NCBI Taxonomy" id="94328"/>
    <lineage>
        <taxon>Eukaryota</taxon>
        <taxon>Viridiplantae</taxon>
        <taxon>Streptophyta</taxon>
        <taxon>Embryophyta</taxon>
        <taxon>Tracheophyta</taxon>
        <taxon>Spermatophyta</taxon>
        <taxon>Magnoliopsida</taxon>
        <taxon>Liliopsida</taxon>
        <taxon>Zingiberales</taxon>
        <taxon>Zingiberaceae</taxon>
        <taxon>Zingiber</taxon>
    </lineage>
</organism>
<comment type="caution">
    <text evidence="7">The sequence shown here is derived from an EMBL/GenBank/DDBJ whole genome shotgun (WGS) entry which is preliminary data.</text>
</comment>
<dbReference type="GO" id="GO:1990904">
    <property type="term" value="C:ribonucleoprotein complex"/>
    <property type="evidence" value="ECO:0007669"/>
    <property type="project" value="UniProtKB-KW"/>
</dbReference>
<dbReference type="PANTHER" id="PTHR11614">
    <property type="entry name" value="PHOSPHOLIPASE-RELATED"/>
    <property type="match status" value="1"/>
</dbReference>
<dbReference type="SUPFAM" id="SSF46561">
    <property type="entry name" value="Ribosomal protein L29 (L29p)"/>
    <property type="match status" value="1"/>
</dbReference>
<evidence type="ECO:0000256" key="5">
    <source>
        <dbReference type="SAM" id="MobiDB-lite"/>
    </source>
</evidence>
<dbReference type="FunFam" id="3.40.50.1820:FF:000036">
    <property type="entry name" value="Alpha/beta-Hydrolases superfamily protein"/>
    <property type="match status" value="1"/>
</dbReference>
<dbReference type="Gene3D" id="6.10.250.3450">
    <property type="match status" value="1"/>
</dbReference>
<reference evidence="7 8" key="1">
    <citation type="submission" date="2020-08" db="EMBL/GenBank/DDBJ databases">
        <title>Plant Genome Project.</title>
        <authorList>
            <person name="Zhang R.-G."/>
        </authorList>
    </citation>
    <scope>NUCLEOTIDE SEQUENCE [LARGE SCALE GENOMIC DNA]</scope>
    <source>
        <tissue evidence="7">Rhizome</tissue>
    </source>
</reference>
<dbReference type="InterPro" id="IPR036049">
    <property type="entry name" value="Ribosomal_uL29_sf"/>
</dbReference>
<evidence type="ECO:0000256" key="4">
    <source>
        <dbReference type="SAM" id="Coils"/>
    </source>
</evidence>
<evidence type="ECO:0000256" key="1">
    <source>
        <dbReference type="ARBA" id="ARBA00009254"/>
    </source>
</evidence>
<dbReference type="Gene3D" id="3.40.50.1820">
    <property type="entry name" value="alpha/beta hydrolase"/>
    <property type="match status" value="1"/>
</dbReference>
<feature type="compositionally biased region" description="Basic and acidic residues" evidence="5">
    <location>
        <begin position="462"/>
        <end position="479"/>
    </location>
</feature>
<keyword evidence="2" id="KW-0689">Ribosomal protein</keyword>